<reference evidence="1" key="1">
    <citation type="submission" date="2021-02" db="EMBL/GenBank/DDBJ databases">
        <authorList>
            <person name="Nowell W R."/>
        </authorList>
    </citation>
    <scope>NUCLEOTIDE SEQUENCE</scope>
</reference>
<proteinExistence type="predicted"/>
<evidence type="ECO:0000313" key="2">
    <source>
        <dbReference type="Proteomes" id="UP000676336"/>
    </source>
</evidence>
<protein>
    <submittedName>
        <fullName evidence="1">Uncharacterized protein</fullName>
    </submittedName>
</protein>
<name>A0A8S3FL35_9BILA</name>
<evidence type="ECO:0000313" key="1">
    <source>
        <dbReference type="EMBL" id="CAF5124198.1"/>
    </source>
</evidence>
<accession>A0A8S3FL35</accession>
<dbReference type="AlphaFoldDB" id="A0A8S3FL35"/>
<dbReference type="Proteomes" id="UP000676336">
    <property type="component" value="Unassembled WGS sequence"/>
</dbReference>
<gene>
    <name evidence="1" type="ORF">SMN809_LOCUS62676</name>
</gene>
<comment type="caution">
    <text evidence="1">The sequence shown here is derived from an EMBL/GenBank/DDBJ whole genome shotgun (WGS) entry which is preliminary data.</text>
</comment>
<dbReference type="EMBL" id="CAJOBI010262505">
    <property type="protein sequence ID" value="CAF5124198.1"/>
    <property type="molecule type" value="Genomic_DNA"/>
</dbReference>
<feature type="non-terminal residue" evidence="1">
    <location>
        <position position="1"/>
    </location>
</feature>
<sequence>SRILSKKACINGGVCNPPVLTANNGIETQRWCLNDGHRNVQSSITSINFGSTIQMSNRDWW</sequence>
<organism evidence="1 2">
    <name type="scientific">Rotaria magnacalcarata</name>
    <dbReference type="NCBI Taxonomy" id="392030"/>
    <lineage>
        <taxon>Eukaryota</taxon>
        <taxon>Metazoa</taxon>
        <taxon>Spiralia</taxon>
        <taxon>Gnathifera</taxon>
        <taxon>Rotifera</taxon>
        <taxon>Eurotatoria</taxon>
        <taxon>Bdelloidea</taxon>
        <taxon>Philodinida</taxon>
        <taxon>Philodinidae</taxon>
        <taxon>Rotaria</taxon>
    </lineage>
</organism>